<comment type="subcellular location">
    <subcellularLocation>
        <location evidence="2">Cell membrane</location>
        <topology evidence="2">Multi-pass membrane protein</topology>
    </subcellularLocation>
</comment>
<dbReference type="PANTHER" id="PTHR46382">
    <property type="entry name" value="PHOSPHATIDATE CYTIDYLYLTRANSFERASE"/>
    <property type="match status" value="1"/>
</dbReference>
<evidence type="ECO:0000256" key="6">
    <source>
        <dbReference type="ARBA" id="ARBA00012487"/>
    </source>
</evidence>
<dbReference type="GeneID" id="77461642"/>
<keyword evidence="15 19" id="KW-0472">Membrane</keyword>
<keyword evidence="8" id="KW-1003">Cell membrane</keyword>
<comment type="pathway">
    <text evidence="4">Lipid metabolism.</text>
</comment>
<keyword evidence="14" id="KW-0443">Lipid metabolism</keyword>
<keyword evidence="16" id="KW-0594">Phospholipid biosynthesis</keyword>
<sequence length="256" mass="29021">MKTRIVTAILIILVCILPVALGGIPLEILALLILTGSLYEWLCPQAEFRKWPLFVPVSLLVLTIASRFIPQSYQFAYWILCLVYLWGLPIFLESYTIGNAFVAISFFVIFSLIYQCIGLLQENHLYLITIVFATYGSDTGAWFFGRRYGRHKMNPRISPKKSWEGFVGGIISGFIIGWIPTFFFLDQVSVVLVFLLCLLCPVVAEFGDLCFSAIKRFYHIKDFSKLLPGHGGILDRVDSLLMNVLLFGVLTSTFFM</sequence>
<evidence type="ECO:0000313" key="22">
    <source>
        <dbReference type="EMBL" id="SUO03790.1"/>
    </source>
</evidence>
<evidence type="ECO:0000256" key="11">
    <source>
        <dbReference type="ARBA" id="ARBA00022692"/>
    </source>
</evidence>
<comment type="catalytic activity">
    <reaction evidence="1 18">
        <text>a 1,2-diacyl-sn-glycero-3-phosphate + CTP + H(+) = a CDP-1,2-diacyl-sn-glycerol + diphosphate</text>
        <dbReference type="Rhea" id="RHEA:16229"/>
        <dbReference type="ChEBI" id="CHEBI:15378"/>
        <dbReference type="ChEBI" id="CHEBI:33019"/>
        <dbReference type="ChEBI" id="CHEBI:37563"/>
        <dbReference type="ChEBI" id="CHEBI:58332"/>
        <dbReference type="ChEBI" id="CHEBI:58608"/>
        <dbReference type="EC" id="2.7.7.41"/>
    </reaction>
</comment>
<dbReference type="Proteomes" id="UP000255523">
    <property type="component" value="Unassembled WGS sequence"/>
</dbReference>
<keyword evidence="13 19" id="KW-1133">Transmembrane helix</keyword>
<protein>
    <recommendedName>
        <fullName evidence="7 18">Phosphatidate cytidylyltransferase</fullName>
        <ecNumber evidence="6 18">2.7.7.41</ecNumber>
    </recommendedName>
</protein>
<evidence type="ECO:0000256" key="1">
    <source>
        <dbReference type="ARBA" id="ARBA00001698"/>
    </source>
</evidence>
<keyword evidence="10 18" id="KW-0808">Transferase</keyword>
<dbReference type="Pfam" id="PF01148">
    <property type="entry name" value="CTP_transf_1"/>
    <property type="match status" value="1"/>
</dbReference>
<dbReference type="PANTHER" id="PTHR46382:SF1">
    <property type="entry name" value="PHOSPHATIDATE CYTIDYLYLTRANSFERASE"/>
    <property type="match status" value="1"/>
</dbReference>
<evidence type="ECO:0000256" key="14">
    <source>
        <dbReference type="ARBA" id="ARBA00023098"/>
    </source>
</evidence>
<evidence type="ECO:0000256" key="15">
    <source>
        <dbReference type="ARBA" id="ARBA00023136"/>
    </source>
</evidence>
<accession>A0A380LMG1</accession>
<evidence type="ECO:0000256" key="9">
    <source>
        <dbReference type="ARBA" id="ARBA00022516"/>
    </source>
</evidence>
<dbReference type="EMBL" id="JAQLXO010000023">
    <property type="protein sequence ID" value="MDB7983157.1"/>
    <property type="molecule type" value="Genomic_DNA"/>
</dbReference>
<evidence type="ECO:0000256" key="2">
    <source>
        <dbReference type="ARBA" id="ARBA00004651"/>
    </source>
</evidence>
<dbReference type="EC" id="2.7.7.41" evidence="6 18"/>
<dbReference type="OrthoDB" id="9799199at2"/>
<comment type="pathway">
    <text evidence="3 18">Phospholipid metabolism; CDP-diacylglycerol biosynthesis; CDP-diacylglycerol from sn-glycerol 3-phosphate: step 3/3.</text>
</comment>
<name>A0A380LMG1_9FIRM</name>
<evidence type="ECO:0000256" key="12">
    <source>
        <dbReference type="ARBA" id="ARBA00022695"/>
    </source>
</evidence>
<dbReference type="RefSeq" id="WP_022789163.1">
    <property type="nucleotide sequence ID" value="NZ_CALCIP010000010.1"/>
</dbReference>
<evidence type="ECO:0000256" key="19">
    <source>
        <dbReference type="SAM" id="Phobius"/>
    </source>
</evidence>
<evidence type="ECO:0000256" key="16">
    <source>
        <dbReference type="ARBA" id="ARBA00023209"/>
    </source>
</evidence>
<keyword evidence="12 18" id="KW-0548">Nucleotidyltransferase</keyword>
<evidence type="ECO:0000256" key="10">
    <source>
        <dbReference type="ARBA" id="ARBA00022679"/>
    </source>
</evidence>
<keyword evidence="17" id="KW-1208">Phospholipid metabolism</keyword>
<evidence type="ECO:0000256" key="13">
    <source>
        <dbReference type="ARBA" id="ARBA00022989"/>
    </source>
</evidence>
<feature type="transmembrane region" description="Helical" evidence="19">
    <location>
        <begin position="191"/>
        <end position="212"/>
    </location>
</feature>
<dbReference type="UniPathway" id="UPA00557">
    <property type="reaction ID" value="UER00614"/>
</dbReference>
<feature type="transmembrane region" description="Helical" evidence="19">
    <location>
        <begin position="166"/>
        <end position="185"/>
    </location>
</feature>
<feature type="transmembrane region" description="Helical" evidence="19">
    <location>
        <begin position="126"/>
        <end position="145"/>
    </location>
</feature>
<evidence type="ECO:0000256" key="8">
    <source>
        <dbReference type="ARBA" id="ARBA00022475"/>
    </source>
</evidence>
<comment type="similarity">
    <text evidence="5 18">Belongs to the CDS family.</text>
</comment>
<organism evidence="22 23">
    <name type="scientific">Faecalicoccus pleomorphus</name>
    <dbReference type="NCBI Taxonomy" id="1323"/>
    <lineage>
        <taxon>Bacteria</taxon>
        <taxon>Bacillati</taxon>
        <taxon>Bacillota</taxon>
        <taxon>Erysipelotrichia</taxon>
        <taxon>Erysipelotrichales</taxon>
        <taxon>Erysipelotrichaceae</taxon>
        <taxon>Faecalicoccus</taxon>
    </lineage>
</organism>
<reference evidence="21 24" key="2">
    <citation type="submission" date="2018-08" db="EMBL/GenBank/DDBJ databases">
        <title>A genome reference for cultivated species of the human gut microbiota.</title>
        <authorList>
            <person name="Zou Y."/>
            <person name="Xue W."/>
            <person name="Luo G."/>
        </authorList>
    </citation>
    <scope>NUCLEOTIDE SEQUENCE [LARGE SCALE GENOMIC DNA]</scope>
    <source>
        <strain evidence="21 24">TF08-11</strain>
    </source>
</reference>
<dbReference type="PROSITE" id="PS01315">
    <property type="entry name" value="CDS"/>
    <property type="match status" value="1"/>
</dbReference>
<evidence type="ECO:0000256" key="4">
    <source>
        <dbReference type="ARBA" id="ARBA00005189"/>
    </source>
</evidence>
<dbReference type="GO" id="GO:0004605">
    <property type="term" value="F:phosphatidate cytidylyltransferase activity"/>
    <property type="evidence" value="ECO:0007669"/>
    <property type="project" value="UniProtKB-EC"/>
</dbReference>
<evidence type="ECO:0000313" key="21">
    <source>
        <dbReference type="EMBL" id="RGD75684.1"/>
    </source>
</evidence>
<dbReference type="STRING" id="1123313.GCA_000420345_00271"/>
<feature type="transmembrane region" description="Helical" evidence="19">
    <location>
        <begin position="99"/>
        <end position="120"/>
    </location>
</feature>
<evidence type="ECO:0000256" key="17">
    <source>
        <dbReference type="ARBA" id="ARBA00023264"/>
    </source>
</evidence>
<dbReference type="InterPro" id="IPR000374">
    <property type="entry name" value="PC_trans"/>
</dbReference>
<gene>
    <name evidence="22" type="primary">cdsA</name>
    <name evidence="21" type="ORF">DXC78_08960</name>
    <name evidence="22" type="ORF">NCTC11087_00662</name>
    <name evidence="20" type="ORF">PND82_10050</name>
</gene>
<evidence type="ECO:0000256" key="7">
    <source>
        <dbReference type="ARBA" id="ARBA00019373"/>
    </source>
</evidence>
<dbReference type="Proteomes" id="UP001212981">
    <property type="component" value="Unassembled WGS sequence"/>
</dbReference>
<evidence type="ECO:0000256" key="18">
    <source>
        <dbReference type="RuleBase" id="RU003938"/>
    </source>
</evidence>
<evidence type="ECO:0000313" key="23">
    <source>
        <dbReference type="Proteomes" id="UP000255523"/>
    </source>
</evidence>
<evidence type="ECO:0000313" key="24">
    <source>
        <dbReference type="Proteomes" id="UP000260721"/>
    </source>
</evidence>
<evidence type="ECO:0000313" key="20">
    <source>
        <dbReference type="EMBL" id="MDB7983157.1"/>
    </source>
</evidence>
<dbReference type="AlphaFoldDB" id="A0A380LMG1"/>
<keyword evidence="9" id="KW-0444">Lipid biosynthesis</keyword>
<dbReference type="GO" id="GO:0016024">
    <property type="term" value="P:CDP-diacylglycerol biosynthetic process"/>
    <property type="evidence" value="ECO:0007669"/>
    <property type="project" value="UniProtKB-UniPathway"/>
</dbReference>
<evidence type="ECO:0000256" key="5">
    <source>
        <dbReference type="ARBA" id="ARBA00010185"/>
    </source>
</evidence>
<feature type="transmembrane region" description="Helical" evidence="19">
    <location>
        <begin position="75"/>
        <end position="92"/>
    </location>
</feature>
<dbReference type="GO" id="GO:0005886">
    <property type="term" value="C:plasma membrane"/>
    <property type="evidence" value="ECO:0007669"/>
    <property type="project" value="UniProtKB-SubCell"/>
</dbReference>
<dbReference type="EMBL" id="QUSK01000020">
    <property type="protein sequence ID" value="RGD75684.1"/>
    <property type="molecule type" value="Genomic_DNA"/>
</dbReference>
<evidence type="ECO:0000256" key="3">
    <source>
        <dbReference type="ARBA" id="ARBA00005119"/>
    </source>
</evidence>
<dbReference type="EMBL" id="UHFX01000003">
    <property type="protein sequence ID" value="SUO03790.1"/>
    <property type="molecule type" value="Genomic_DNA"/>
</dbReference>
<keyword evidence="23" id="KW-1185">Reference proteome</keyword>
<reference evidence="22 23" key="1">
    <citation type="submission" date="2018-06" db="EMBL/GenBank/DDBJ databases">
        <authorList>
            <consortium name="Pathogen Informatics"/>
            <person name="Doyle S."/>
        </authorList>
    </citation>
    <scope>NUCLEOTIDE SEQUENCE [LARGE SCALE GENOMIC DNA]</scope>
    <source>
        <strain evidence="22 23">NCTC11087</strain>
    </source>
</reference>
<feature type="transmembrane region" description="Helical" evidence="19">
    <location>
        <begin position="6"/>
        <end position="39"/>
    </location>
</feature>
<keyword evidence="11 18" id="KW-0812">Transmembrane</keyword>
<proteinExistence type="inferred from homology"/>
<reference evidence="20" key="3">
    <citation type="submission" date="2023-01" db="EMBL/GenBank/DDBJ databases">
        <title>Human gut microbiome strain richness.</title>
        <authorList>
            <person name="Chen-Liaw A."/>
        </authorList>
    </citation>
    <scope>NUCLEOTIDE SEQUENCE</scope>
    <source>
        <strain evidence="20">D8_m1001271B151109d0_201107</strain>
    </source>
</reference>
<dbReference type="Proteomes" id="UP000260721">
    <property type="component" value="Unassembled WGS sequence"/>
</dbReference>